<evidence type="ECO:0000256" key="7">
    <source>
        <dbReference type="ARBA" id="ARBA00038032"/>
    </source>
</evidence>
<gene>
    <name evidence="10" type="ORF">DLM_2523</name>
</gene>
<keyword evidence="3" id="KW-1003">Cell membrane</keyword>
<evidence type="ECO:0000256" key="8">
    <source>
        <dbReference type="RuleBase" id="RU003942"/>
    </source>
</evidence>
<dbReference type="GO" id="GO:0015199">
    <property type="term" value="F:amino-acid betaine transmembrane transporter activity"/>
    <property type="evidence" value="ECO:0007669"/>
    <property type="project" value="TreeGrafter"/>
</dbReference>
<dbReference type="PANTHER" id="PTHR30561:SF1">
    <property type="entry name" value="MULTIDRUG TRANSPORTER EMRE"/>
    <property type="match status" value="1"/>
</dbReference>
<evidence type="ECO:0000256" key="4">
    <source>
        <dbReference type="ARBA" id="ARBA00022692"/>
    </source>
</evidence>
<comment type="subcellular location">
    <subcellularLocation>
        <location evidence="1 8">Cell membrane</location>
        <topology evidence="1 8">Multi-pass membrane protein</topology>
    </subcellularLocation>
</comment>
<dbReference type="GO" id="GO:1990961">
    <property type="term" value="P:xenobiotic detoxification by transmembrane export across the plasma membrane"/>
    <property type="evidence" value="ECO:0007669"/>
    <property type="project" value="UniProtKB-ARBA"/>
</dbReference>
<dbReference type="Proteomes" id="UP000198290">
    <property type="component" value="Chromosome"/>
</dbReference>
<dbReference type="Gene3D" id="1.10.3730.20">
    <property type="match status" value="1"/>
</dbReference>
<organism evidence="10 11">
    <name type="scientific">Aquitalea magnusonii</name>
    <dbReference type="NCBI Taxonomy" id="332411"/>
    <lineage>
        <taxon>Bacteria</taxon>
        <taxon>Pseudomonadati</taxon>
        <taxon>Pseudomonadota</taxon>
        <taxon>Betaproteobacteria</taxon>
        <taxon>Neisseriales</taxon>
        <taxon>Chromobacteriaceae</taxon>
        <taxon>Aquitalea</taxon>
    </lineage>
</organism>
<dbReference type="STRING" id="332411.VI06_03065"/>
<reference evidence="11" key="1">
    <citation type="journal article" date="2017" name="Biotechnol. Biofuels">
        <title>Evaluation of environmental bacterial communities as a factor affecting the growth of duckweed Lemna minor.</title>
        <authorList>
            <person name="Ishizawa H."/>
            <person name="Kuroda M."/>
            <person name="Morikawa M."/>
            <person name="Ike M."/>
        </authorList>
    </citation>
    <scope>NUCLEOTIDE SEQUENCE [LARGE SCALE GENOMIC DNA]</scope>
    <source>
        <strain evidence="11">H3</strain>
    </source>
</reference>
<feature type="transmembrane region" description="Helical" evidence="9">
    <location>
        <begin position="87"/>
        <end position="106"/>
    </location>
</feature>
<reference evidence="11" key="3">
    <citation type="journal article" date="2017" name="Plant Physiol. Biochem.">
        <title>Differential oxidative and antioxidative response of duckweed Lemna minor toward plant growth promoting/inhibiting bacteria.</title>
        <authorList>
            <person name="Ishizawa H."/>
            <person name="Kuroda M."/>
            <person name="Morikawa M."/>
            <person name="Ike M."/>
        </authorList>
    </citation>
    <scope>NUCLEOTIDE SEQUENCE [LARGE SCALE GENOMIC DNA]</scope>
    <source>
        <strain evidence="11">H3</strain>
    </source>
</reference>
<dbReference type="InterPro" id="IPR000390">
    <property type="entry name" value="Small_drug/metabolite_transptr"/>
</dbReference>
<dbReference type="GO" id="GO:0015220">
    <property type="term" value="F:choline transmembrane transporter activity"/>
    <property type="evidence" value="ECO:0007669"/>
    <property type="project" value="TreeGrafter"/>
</dbReference>
<dbReference type="GO" id="GO:0031460">
    <property type="term" value="P:glycine betaine transport"/>
    <property type="evidence" value="ECO:0007669"/>
    <property type="project" value="TreeGrafter"/>
</dbReference>
<dbReference type="GO" id="GO:0005886">
    <property type="term" value="C:plasma membrane"/>
    <property type="evidence" value="ECO:0007669"/>
    <property type="project" value="UniProtKB-SubCell"/>
</dbReference>
<dbReference type="GO" id="GO:0015297">
    <property type="term" value="F:antiporter activity"/>
    <property type="evidence" value="ECO:0007669"/>
    <property type="project" value="TreeGrafter"/>
</dbReference>
<keyword evidence="11" id="KW-1185">Reference proteome</keyword>
<name>A0A3G9GE33_9NEIS</name>
<dbReference type="EMBL" id="AP018823">
    <property type="protein sequence ID" value="BBF86130.1"/>
    <property type="molecule type" value="Genomic_DNA"/>
</dbReference>
<dbReference type="InterPro" id="IPR037185">
    <property type="entry name" value="EmrE-like"/>
</dbReference>
<evidence type="ECO:0000256" key="1">
    <source>
        <dbReference type="ARBA" id="ARBA00004651"/>
    </source>
</evidence>
<keyword evidence="4 8" id="KW-0812">Transmembrane</keyword>
<keyword evidence="5 9" id="KW-1133">Transmembrane helix</keyword>
<dbReference type="KEGG" id="amah:DLM_2523"/>
<dbReference type="InterPro" id="IPR045324">
    <property type="entry name" value="Small_multidrug_res"/>
</dbReference>
<feature type="transmembrane region" description="Helical" evidence="9">
    <location>
        <begin position="35"/>
        <end position="53"/>
    </location>
</feature>
<comment type="similarity">
    <text evidence="7 8">Belongs to the drug/metabolite transporter (DMT) superfamily. Small multidrug resistance (SMR) (TC 2.A.7.1) family.</text>
</comment>
<feature type="transmembrane region" description="Helical" evidence="9">
    <location>
        <begin position="60"/>
        <end position="81"/>
    </location>
</feature>
<dbReference type="OrthoDB" id="9808638at2"/>
<accession>A0A3G9GE33</accession>
<keyword evidence="6 9" id="KW-0472">Membrane</keyword>
<proteinExistence type="inferred from homology"/>
<keyword evidence="2" id="KW-0813">Transport</keyword>
<evidence type="ECO:0000256" key="9">
    <source>
        <dbReference type="SAM" id="Phobius"/>
    </source>
</evidence>
<evidence type="ECO:0000256" key="6">
    <source>
        <dbReference type="ARBA" id="ARBA00023136"/>
    </source>
</evidence>
<evidence type="ECO:0000256" key="3">
    <source>
        <dbReference type="ARBA" id="ARBA00022475"/>
    </source>
</evidence>
<dbReference type="PANTHER" id="PTHR30561">
    <property type="entry name" value="SMR FAMILY PROTON-DEPENDENT DRUG EFFLUX TRANSPORTER SUGE"/>
    <property type="match status" value="1"/>
</dbReference>
<dbReference type="SUPFAM" id="SSF103481">
    <property type="entry name" value="Multidrug resistance efflux transporter EmrE"/>
    <property type="match status" value="1"/>
</dbReference>
<evidence type="ECO:0000256" key="5">
    <source>
        <dbReference type="ARBA" id="ARBA00022989"/>
    </source>
</evidence>
<dbReference type="FunFam" id="1.10.3730.20:FF:000001">
    <property type="entry name" value="Quaternary ammonium compound resistance transporter SugE"/>
    <property type="match status" value="1"/>
</dbReference>
<evidence type="ECO:0000313" key="11">
    <source>
        <dbReference type="Proteomes" id="UP000198290"/>
    </source>
</evidence>
<sequence length="112" mass="11978">MNNNAWIFLSIAILAEVVATSSMKLTEGFTRLGPSVLTAAGYMLSLYMLSLTLRHVPVGVVYAIWSGAGIVLVSLVAWQLYGQKLDLPAIIGMAMIIGGVLVLNLFSRSAVH</sequence>
<evidence type="ECO:0000313" key="10">
    <source>
        <dbReference type="EMBL" id="BBF86130.1"/>
    </source>
</evidence>
<reference evidence="10 11" key="2">
    <citation type="journal article" date="2017" name="Genome Announc.">
        <title>Draft genome sequence of Aquitalea magnusonii strain H3, a plant growth-promoting bacterium of duckweed Lemna minor.</title>
        <authorList>
            <person name="Ishizawa H."/>
            <person name="Kuroda M."/>
            <person name="Ike M."/>
        </authorList>
    </citation>
    <scope>NUCLEOTIDE SEQUENCE [LARGE SCALE GENOMIC DNA]</scope>
    <source>
        <strain evidence="10 11">H3</strain>
    </source>
</reference>
<dbReference type="AlphaFoldDB" id="A0A3G9GE33"/>
<evidence type="ECO:0000256" key="2">
    <source>
        <dbReference type="ARBA" id="ARBA00022448"/>
    </source>
</evidence>
<dbReference type="RefSeq" id="WP_089086029.1">
    <property type="nucleotide sequence ID" value="NZ_AP018823.1"/>
</dbReference>
<dbReference type="Pfam" id="PF00893">
    <property type="entry name" value="Multi_Drug_Res"/>
    <property type="match status" value="1"/>
</dbReference>
<protein>
    <submittedName>
        <fullName evidence="10">Ethidium bromide-methyl viologen resistance protein EmrE</fullName>
    </submittedName>
</protein>